<organism evidence="2 3">
    <name type="scientific">Allokutzneria multivorans</name>
    <dbReference type="NCBI Taxonomy" id="1142134"/>
    <lineage>
        <taxon>Bacteria</taxon>
        <taxon>Bacillati</taxon>
        <taxon>Actinomycetota</taxon>
        <taxon>Actinomycetes</taxon>
        <taxon>Pseudonocardiales</taxon>
        <taxon>Pseudonocardiaceae</taxon>
        <taxon>Allokutzneria</taxon>
    </lineage>
</organism>
<protein>
    <recommendedName>
        <fullName evidence="1">Protein kinase domain-containing protein</fullName>
    </recommendedName>
</protein>
<dbReference type="InterPro" id="IPR000719">
    <property type="entry name" value="Prot_kinase_dom"/>
</dbReference>
<comment type="caution">
    <text evidence="2">The sequence shown here is derived from an EMBL/GenBank/DDBJ whole genome shotgun (WGS) entry which is preliminary data.</text>
</comment>
<evidence type="ECO:0000259" key="1">
    <source>
        <dbReference type="PROSITE" id="PS50011"/>
    </source>
</evidence>
<evidence type="ECO:0000313" key="2">
    <source>
        <dbReference type="EMBL" id="GAA4029063.1"/>
    </source>
</evidence>
<dbReference type="InterPro" id="IPR002575">
    <property type="entry name" value="Aminoglycoside_PTrfase"/>
</dbReference>
<dbReference type="SUPFAM" id="SSF56112">
    <property type="entry name" value="Protein kinase-like (PK-like)"/>
    <property type="match status" value="1"/>
</dbReference>
<dbReference type="PROSITE" id="PS50011">
    <property type="entry name" value="PROTEIN_KINASE_DOM"/>
    <property type="match status" value="1"/>
</dbReference>
<sequence length="302" mass="31978">MGKRIGWAELPRHVRAAVEEIIGAPVVEAVSQSGGFSPGTADRVRMADGTRAFVKAVGIELNDFSPQLHRREARVTAALSPEIPAPRLLGSYDDGDWVALVLEDVEGRHPATPWLPDEVDRVLGALAAVATSSDVPDLISAEESLADDFAGWQQISASPPADLDSWAARNLEALCGLADRGLAATNGDHLVHMDVRADNVLLGEGGAVTVVDWPWACRGAEWLDTALLLVNVRLHGGHNTSALLAEHTANADLDDVIAFLAGVAGTFLDAARQPAPPGLPTVRAFQRAQGDAVLSWVRELLA</sequence>
<gene>
    <name evidence="2" type="ORF">GCM10022247_62650</name>
</gene>
<dbReference type="InterPro" id="IPR011009">
    <property type="entry name" value="Kinase-like_dom_sf"/>
</dbReference>
<dbReference type="RefSeq" id="WP_344882783.1">
    <property type="nucleotide sequence ID" value="NZ_BAABAL010000019.1"/>
</dbReference>
<accession>A0ABP7TNQ5</accession>
<dbReference type="Pfam" id="PF01636">
    <property type="entry name" value="APH"/>
    <property type="match status" value="1"/>
</dbReference>
<feature type="domain" description="Protein kinase" evidence="1">
    <location>
        <begin position="27"/>
        <end position="302"/>
    </location>
</feature>
<dbReference type="Proteomes" id="UP001501747">
    <property type="component" value="Unassembled WGS sequence"/>
</dbReference>
<name>A0ABP7TNQ5_9PSEU</name>
<proteinExistence type="predicted"/>
<reference evidence="3" key="1">
    <citation type="journal article" date="2019" name="Int. J. Syst. Evol. Microbiol.">
        <title>The Global Catalogue of Microorganisms (GCM) 10K type strain sequencing project: providing services to taxonomists for standard genome sequencing and annotation.</title>
        <authorList>
            <consortium name="The Broad Institute Genomics Platform"/>
            <consortium name="The Broad Institute Genome Sequencing Center for Infectious Disease"/>
            <person name="Wu L."/>
            <person name="Ma J."/>
        </authorList>
    </citation>
    <scope>NUCLEOTIDE SEQUENCE [LARGE SCALE GENOMIC DNA]</scope>
    <source>
        <strain evidence="3">JCM 17342</strain>
    </source>
</reference>
<evidence type="ECO:0000313" key="3">
    <source>
        <dbReference type="Proteomes" id="UP001501747"/>
    </source>
</evidence>
<keyword evidence="3" id="KW-1185">Reference proteome</keyword>
<dbReference type="EMBL" id="BAABAL010000019">
    <property type="protein sequence ID" value="GAA4029063.1"/>
    <property type="molecule type" value="Genomic_DNA"/>
</dbReference>
<dbReference type="Gene3D" id="3.90.1200.10">
    <property type="match status" value="1"/>
</dbReference>